<evidence type="ECO:0000256" key="6">
    <source>
        <dbReference type="ARBA" id="ARBA00022968"/>
    </source>
</evidence>
<keyword evidence="4" id="KW-0808">Transferase</keyword>
<reference evidence="11 12" key="1">
    <citation type="submission" date="2020-12" db="EMBL/GenBank/DDBJ databases">
        <title>Effect of drift, selection, and recombination on the evolution of hybrid genomes in Candida yeast pathogens.</title>
        <authorList>
            <person name="Mixao V."/>
            <person name="Ksiezopolska E."/>
            <person name="Saus E."/>
            <person name="Boekhout T."/>
            <person name="Gacser A."/>
            <person name="Gabaldon T."/>
        </authorList>
    </citation>
    <scope>NUCLEOTIDE SEQUENCE [LARGE SCALE GENOMIC DNA]</scope>
    <source>
        <strain evidence="11 12">BP57</strain>
    </source>
</reference>
<evidence type="ECO:0000313" key="11">
    <source>
        <dbReference type="EMBL" id="KAG5417687.1"/>
    </source>
</evidence>
<comment type="similarity">
    <text evidence="2">Belongs to the BMT family.</text>
</comment>
<name>A0A8H7Z9E2_9ASCO</name>
<keyword evidence="5" id="KW-0812">Transmembrane</keyword>
<dbReference type="GO" id="GO:0016020">
    <property type="term" value="C:membrane"/>
    <property type="evidence" value="ECO:0007669"/>
    <property type="project" value="UniProtKB-SubCell"/>
</dbReference>
<protein>
    <submittedName>
        <fullName evidence="11">BMT4</fullName>
    </submittedName>
</protein>
<organism evidence="11 12">
    <name type="scientific">Candida metapsilosis</name>
    <dbReference type="NCBI Taxonomy" id="273372"/>
    <lineage>
        <taxon>Eukaryota</taxon>
        <taxon>Fungi</taxon>
        <taxon>Dikarya</taxon>
        <taxon>Ascomycota</taxon>
        <taxon>Saccharomycotina</taxon>
        <taxon>Pichiomycetes</taxon>
        <taxon>Debaryomycetaceae</taxon>
        <taxon>Candida/Lodderomyces clade</taxon>
        <taxon>Candida</taxon>
    </lineage>
</organism>
<comment type="subcellular location">
    <subcellularLocation>
        <location evidence="1">Membrane</location>
        <topology evidence="1">Single-pass type II membrane protein</topology>
    </subcellularLocation>
</comment>
<dbReference type="GO" id="GO:0000030">
    <property type="term" value="F:mannosyltransferase activity"/>
    <property type="evidence" value="ECO:0007669"/>
    <property type="project" value="InterPro"/>
</dbReference>
<keyword evidence="6" id="KW-0735">Signal-anchor</keyword>
<evidence type="ECO:0000256" key="5">
    <source>
        <dbReference type="ARBA" id="ARBA00022692"/>
    </source>
</evidence>
<evidence type="ECO:0000256" key="7">
    <source>
        <dbReference type="ARBA" id="ARBA00022989"/>
    </source>
</evidence>
<evidence type="ECO:0000256" key="9">
    <source>
        <dbReference type="ARBA" id="ARBA00023316"/>
    </source>
</evidence>
<dbReference type="Pfam" id="PF12141">
    <property type="entry name" value="BMT"/>
    <property type="match status" value="2"/>
</dbReference>
<dbReference type="RefSeq" id="XP_067546803.1">
    <property type="nucleotide sequence ID" value="XM_067694488.1"/>
</dbReference>
<evidence type="ECO:0000256" key="8">
    <source>
        <dbReference type="ARBA" id="ARBA00023136"/>
    </source>
</evidence>
<dbReference type="AlphaFoldDB" id="A0A8H7Z9E2"/>
<keyword evidence="3" id="KW-0328">Glycosyltransferase</keyword>
<evidence type="ECO:0000256" key="1">
    <source>
        <dbReference type="ARBA" id="ARBA00004606"/>
    </source>
</evidence>
<dbReference type="OrthoDB" id="3631276at2759"/>
<evidence type="ECO:0000256" key="10">
    <source>
        <dbReference type="SAM" id="MobiDB-lite"/>
    </source>
</evidence>
<dbReference type="GeneID" id="93653952"/>
<evidence type="ECO:0000256" key="3">
    <source>
        <dbReference type="ARBA" id="ARBA00022676"/>
    </source>
</evidence>
<evidence type="ECO:0000256" key="2">
    <source>
        <dbReference type="ARBA" id="ARBA00009486"/>
    </source>
</evidence>
<sequence>MSGLRQQGQMFDKSMLYKELLKMKFDTVVVAGFSFDDRYQPLSGILPQDSKSGTENNSPSDPKPDQQSEDQKEQQEQQEHQEQSKEQSEQSKGDSNVQSEKKDDRQSRHRSRSTSGSNLVDGSFDCSSILIRDQANIAASEAFDLNRESDLKHLRDQLQVLSKENEAYRLCFQDDSDQSEEYVLRRKWFKFCGSAVWMDLYKVYFMVNRIVYAKDARRSHPTISVLSGQVFDKHWREIKGFKFPHSDLTFPTILPHDLDLGTKEDKSVIGSEDPRIILNEYKNADGARVQEPVIIFNARRTKVNWARAMNVYRPFNDPHEIICLTIKDKKRSFIEKNWAPFIDNSNINNEQKMINFIYNFNPLRTVKCSLESGECVKVSGPNFNPIDANDNAGVLRGGTNLVEIPKELLPSTEVTRNRKFWLGIARSHNKECGCMHELYRPHLFIMARSLTSEDSLELVYVSSMVDFNINPEPWSKRYSSKGTCKDGKSVLIPNSIAYWDVNPRDGTDYMGVTFSEADRTNKLIHIRGILKHIHKVLHVSGNKEGQDANAEKEALVERDADHKMEDVEWRNRLLGFCSTYLAGEYCEVAEKTFGWIEA</sequence>
<keyword evidence="12" id="KW-1185">Reference proteome</keyword>
<dbReference type="InterPro" id="IPR021988">
    <property type="entry name" value="BMT1"/>
</dbReference>
<dbReference type="EMBL" id="JAEOAQ010000007">
    <property type="protein sequence ID" value="KAG5417687.1"/>
    <property type="molecule type" value="Genomic_DNA"/>
</dbReference>
<proteinExistence type="inferred from homology"/>
<dbReference type="Proteomes" id="UP000669133">
    <property type="component" value="Unassembled WGS sequence"/>
</dbReference>
<feature type="compositionally biased region" description="Basic and acidic residues" evidence="10">
    <location>
        <begin position="62"/>
        <end position="92"/>
    </location>
</feature>
<gene>
    <name evidence="11" type="ORF">I9W82_005323</name>
</gene>
<comment type="caution">
    <text evidence="11">The sequence shown here is derived from an EMBL/GenBank/DDBJ whole genome shotgun (WGS) entry which is preliminary data.</text>
</comment>
<evidence type="ECO:0000256" key="4">
    <source>
        <dbReference type="ARBA" id="ARBA00022679"/>
    </source>
</evidence>
<dbReference type="GO" id="GO:0071555">
    <property type="term" value="P:cell wall organization"/>
    <property type="evidence" value="ECO:0007669"/>
    <property type="project" value="UniProtKB-KW"/>
</dbReference>
<keyword evidence="9" id="KW-0961">Cell wall biogenesis/degradation</keyword>
<keyword evidence="8" id="KW-0472">Membrane</keyword>
<keyword evidence="7" id="KW-1133">Transmembrane helix</keyword>
<evidence type="ECO:0000313" key="12">
    <source>
        <dbReference type="Proteomes" id="UP000669133"/>
    </source>
</evidence>
<feature type="compositionally biased region" description="Polar residues" evidence="10">
    <location>
        <begin position="49"/>
        <end position="60"/>
    </location>
</feature>
<accession>A0A8H7Z9E2</accession>
<feature type="region of interest" description="Disordered" evidence="10">
    <location>
        <begin position="39"/>
        <end position="119"/>
    </location>
</feature>